<comment type="caution">
    <text evidence="1">The sequence shown here is derived from an EMBL/GenBank/DDBJ whole genome shotgun (WGS) entry which is preliminary data.</text>
</comment>
<reference evidence="1 2" key="1">
    <citation type="submission" date="2021-06" db="EMBL/GenBank/DDBJ databases">
        <title>Caerostris extrusa draft genome.</title>
        <authorList>
            <person name="Kono N."/>
            <person name="Arakawa K."/>
        </authorList>
    </citation>
    <scope>NUCLEOTIDE SEQUENCE [LARGE SCALE GENOMIC DNA]</scope>
</reference>
<name>A0AAV4P923_CAEEX</name>
<gene>
    <name evidence="1" type="ORF">CEXT_382981</name>
</gene>
<organism evidence="1 2">
    <name type="scientific">Caerostris extrusa</name>
    <name type="common">Bark spider</name>
    <name type="synonym">Caerostris bankana</name>
    <dbReference type="NCBI Taxonomy" id="172846"/>
    <lineage>
        <taxon>Eukaryota</taxon>
        <taxon>Metazoa</taxon>
        <taxon>Ecdysozoa</taxon>
        <taxon>Arthropoda</taxon>
        <taxon>Chelicerata</taxon>
        <taxon>Arachnida</taxon>
        <taxon>Araneae</taxon>
        <taxon>Araneomorphae</taxon>
        <taxon>Entelegynae</taxon>
        <taxon>Araneoidea</taxon>
        <taxon>Araneidae</taxon>
        <taxon>Caerostris</taxon>
    </lineage>
</organism>
<dbReference type="Proteomes" id="UP001054945">
    <property type="component" value="Unassembled WGS sequence"/>
</dbReference>
<evidence type="ECO:0000313" key="2">
    <source>
        <dbReference type="Proteomes" id="UP001054945"/>
    </source>
</evidence>
<accession>A0AAV4P923</accession>
<protein>
    <submittedName>
        <fullName evidence="1">Uncharacterized protein</fullName>
    </submittedName>
</protein>
<keyword evidence="2" id="KW-1185">Reference proteome</keyword>
<proteinExistence type="predicted"/>
<evidence type="ECO:0000313" key="1">
    <source>
        <dbReference type="EMBL" id="GIX93932.1"/>
    </source>
</evidence>
<dbReference type="AlphaFoldDB" id="A0AAV4P923"/>
<dbReference type="EMBL" id="BPLR01004313">
    <property type="protein sequence ID" value="GIX93932.1"/>
    <property type="molecule type" value="Genomic_DNA"/>
</dbReference>
<sequence>MGTKERAKAEATDISIEERAMGNVKHSIRLLQTIMQSKLLRKVGGSFLETILHYVGDVRITVRSREGKRRLGM</sequence>